<dbReference type="Gene3D" id="1.10.530.10">
    <property type="match status" value="1"/>
</dbReference>
<dbReference type="InterPro" id="IPR008258">
    <property type="entry name" value="Transglycosylase_SLT_dom_1"/>
</dbReference>
<gene>
    <name evidence="5" type="ORF">OR37_02555</name>
</gene>
<keyword evidence="6" id="KW-1185">Reference proteome</keyword>
<dbReference type="PATRIC" id="fig|1292034.3.peg.2539"/>
<reference evidence="5 6" key="1">
    <citation type="journal article" date="2013" name="Genome Announc.">
        <title>Draft Genome Sequence for Caulobacter sp. Strain OR37, a Bacterium Tolerant to Heavy Metals.</title>
        <authorList>
            <person name="Utturkar S.M."/>
            <person name="Bollmann A."/>
            <person name="Brzoska R.M."/>
            <person name="Klingeman D.M."/>
            <person name="Epstein S.E."/>
            <person name="Palumbo A.V."/>
            <person name="Brown S.D."/>
        </authorList>
    </citation>
    <scope>NUCLEOTIDE SEQUENCE [LARGE SCALE GENOMIC DNA]</scope>
    <source>
        <strain evidence="5 6">OR37</strain>
    </source>
</reference>
<dbReference type="CDD" id="cd00254">
    <property type="entry name" value="LT-like"/>
    <property type="match status" value="1"/>
</dbReference>
<dbReference type="SUPFAM" id="SSF53955">
    <property type="entry name" value="Lysozyme-like"/>
    <property type="match status" value="1"/>
</dbReference>
<dbReference type="PANTHER" id="PTHR37423">
    <property type="entry name" value="SOLUBLE LYTIC MUREIN TRANSGLYCOSYLASE-RELATED"/>
    <property type="match status" value="1"/>
</dbReference>
<dbReference type="RefSeq" id="WP_004620351.1">
    <property type="nucleotide sequence ID" value="NZ_APMP01000015.1"/>
</dbReference>
<dbReference type="Pfam" id="PF01464">
    <property type="entry name" value="SLT"/>
    <property type="match status" value="1"/>
</dbReference>
<dbReference type="AlphaFoldDB" id="R0EKG9"/>
<dbReference type="InterPro" id="IPR023346">
    <property type="entry name" value="Lysozyme-like_dom_sf"/>
</dbReference>
<proteinExistence type="inferred from homology"/>
<comment type="similarity">
    <text evidence="2">Belongs to the virb1 family.</text>
</comment>
<sequence length="269" mass="28303" precursor="true">MVRVLLLSLFDPPTRSFLVPTKAAAAVARRRGQGRPVGRRAWRAFLDGGEHGRTLADFGTSVRAARPGGSILAACVLAVVVSTTAATPSQGRVLAQDIDAPANSIVDEAAGRFGLPASWILAVIRAESRGNARAVSTKGAMGLMQLMPDTWRALTAQHGLGDDPFDRRANVLAGSAYLRQLFDQFGRDGFLAAYNAGPGRYADALAGRRRLPAETVNYVTEVERTIAAAPRSAGGAAVKDWRVAGLFAKPGPSAEDARGDGLFVQGAPR</sequence>
<evidence type="ECO:0000259" key="4">
    <source>
        <dbReference type="Pfam" id="PF01464"/>
    </source>
</evidence>
<evidence type="ECO:0000256" key="3">
    <source>
        <dbReference type="SAM" id="MobiDB-lite"/>
    </source>
</evidence>
<name>R0EKG9_CAUVI</name>
<organism evidence="5 6">
    <name type="scientific">Caulobacter vibrioides OR37</name>
    <dbReference type="NCBI Taxonomy" id="1292034"/>
    <lineage>
        <taxon>Bacteria</taxon>
        <taxon>Pseudomonadati</taxon>
        <taxon>Pseudomonadota</taxon>
        <taxon>Alphaproteobacteria</taxon>
        <taxon>Caulobacterales</taxon>
        <taxon>Caulobacteraceae</taxon>
        <taxon>Caulobacter</taxon>
    </lineage>
</organism>
<comment type="caution">
    <text evidence="5">The sequence shown here is derived from an EMBL/GenBank/DDBJ whole genome shotgun (WGS) entry which is preliminary data.</text>
</comment>
<evidence type="ECO:0000256" key="1">
    <source>
        <dbReference type="ARBA" id="ARBA00007734"/>
    </source>
</evidence>
<feature type="domain" description="Transglycosylase SLT" evidence="4">
    <location>
        <begin position="106"/>
        <end position="211"/>
    </location>
</feature>
<dbReference type="Proteomes" id="UP000013063">
    <property type="component" value="Unassembled WGS sequence"/>
</dbReference>
<evidence type="ECO:0000256" key="2">
    <source>
        <dbReference type="ARBA" id="ARBA00009387"/>
    </source>
</evidence>
<dbReference type="eggNOG" id="COG0741">
    <property type="taxonomic scope" value="Bacteria"/>
</dbReference>
<protein>
    <recommendedName>
        <fullName evidence="4">Transglycosylase SLT domain-containing protein</fullName>
    </recommendedName>
</protein>
<dbReference type="STRING" id="1292034.OR37_02555"/>
<evidence type="ECO:0000313" key="6">
    <source>
        <dbReference type="Proteomes" id="UP000013063"/>
    </source>
</evidence>
<evidence type="ECO:0000313" key="5">
    <source>
        <dbReference type="EMBL" id="ENZ81617.1"/>
    </source>
</evidence>
<comment type="similarity">
    <text evidence="1">Belongs to the transglycosylase Slt family.</text>
</comment>
<dbReference type="OrthoDB" id="9801695at2"/>
<accession>R0EKG9</accession>
<dbReference type="EMBL" id="APMP01000015">
    <property type="protein sequence ID" value="ENZ81617.1"/>
    <property type="molecule type" value="Genomic_DNA"/>
</dbReference>
<dbReference type="PANTHER" id="PTHR37423:SF2">
    <property type="entry name" value="MEMBRANE-BOUND LYTIC MUREIN TRANSGLYCOSYLASE C"/>
    <property type="match status" value="1"/>
</dbReference>
<feature type="region of interest" description="Disordered" evidence="3">
    <location>
        <begin position="250"/>
        <end position="269"/>
    </location>
</feature>